<dbReference type="InterPro" id="IPR046031">
    <property type="entry name" value="DUF5989"/>
</dbReference>
<keyword evidence="1" id="KW-0812">Transmembrane</keyword>
<dbReference type="AlphaFoldDB" id="A0A538SGB6"/>
<dbReference type="Pfam" id="PF19451">
    <property type="entry name" value="DUF5989"/>
    <property type="match status" value="1"/>
</dbReference>
<reference evidence="2 3" key="1">
    <citation type="journal article" date="2019" name="Nat. Microbiol.">
        <title>Mediterranean grassland soil C-N compound turnover is dependent on rainfall and depth, and is mediated by genomically divergent microorganisms.</title>
        <authorList>
            <person name="Diamond S."/>
            <person name="Andeer P.F."/>
            <person name="Li Z."/>
            <person name="Crits-Christoph A."/>
            <person name="Burstein D."/>
            <person name="Anantharaman K."/>
            <person name="Lane K.R."/>
            <person name="Thomas B.C."/>
            <person name="Pan C."/>
            <person name="Northen T.R."/>
            <person name="Banfield J.F."/>
        </authorList>
    </citation>
    <scope>NUCLEOTIDE SEQUENCE [LARGE SCALE GENOMIC DNA]</scope>
    <source>
        <strain evidence="2">WS_1</strain>
    </source>
</reference>
<evidence type="ECO:0000313" key="2">
    <source>
        <dbReference type="EMBL" id="TMQ50411.1"/>
    </source>
</evidence>
<keyword evidence="1" id="KW-1133">Transmembrane helix</keyword>
<feature type="transmembrane region" description="Helical" evidence="1">
    <location>
        <begin position="43"/>
        <end position="71"/>
    </location>
</feature>
<protein>
    <submittedName>
        <fullName evidence="2">Uncharacterized protein</fullName>
    </submittedName>
</protein>
<keyword evidence="1" id="KW-0472">Membrane</keyword>
<sequence>MIRDEHRERERGGAAKEFEAEASKRNSNLFGELWSFLSENRKWWLLPLIAVLVLVGGLLVLSSTALAPFIYTLF</sequence>
<accession>A0A538SGB6</accession>
<gene>
    <name evidence="2" type="ORF">E6K71_02705</name>
</gene>
<evidence type="ECO:0000256" key="1">
    <source>
        <dbReference type="SAM" id="Phobius"/>
    </source>
</evidence>
<organism evidence="2 3">
    <name type="scientific">Eiseniibacteriota bacterium</name>
    <dbReference type="NCBI Taxonomy" id="2212470"/>
    <lineage>
        <taxon>Bacteria</taxon>
        <taxon>Candidatus Eiseniibacteriota</taxon>
    </lineage>
</organism>
<name>A0A538SGB6_UNCEI</name>
<evidence type="ECO:0000313" key="3">
    <source>
        <dbReference type="Proteomes" id="UP000316292"/>
    </source>
</evidence>
<comment type="caution">
    <text evidence="2">The sequence shown here is derived from an EMBL/GenBank/DDBJ whole genome shotgun (WGS) entry which is preliminary data.</text>
</comment>
<dbReference type="EMBL" id="VBOR01000035">
    <property type="protein sequence ID" value="TMQ50411.1"/>
    <property type="molecule type" value="Genomic_DNA"/>
</dbReference>
<proteinExistence type="predicted"/>
<dbReference type="Proteomes" id="UP000316292">
    <property type="component" value="Unassembled WGS sequence"/>
</dbReference>